<comment type="similarity">
    <text evidence="1">Belongs to the ribonucleoside diphosphate reductase large chain family.</text>
</comment>
<dbReference type="GO" id="GO:0005971">
    <property type="term" value="C:ribonucleoside-diphosphate reductase complex"/>
    <property type="evidence" value="ECO:0007669"/>
    <property type="project" value="TreeGrafter"/>
</dbReference>
<dbReference type="EMBL" id="UINC01215750">
    <property type="protein sequence ID" value="SVE41592.1"/>
    <property type="molecule type" value="Genomic_DNA"/>
</dbReference>
<reference evidence="3" key="1">
    <citation type="submission" date="2018-05" db="EMBL/GenBank/DDBJ databases">
        <authorList>
            <person name="Lanie J.A."/>
            <person name="Ng W.-L."/>
            <person name="Kazmierczak K.M."/>
            <person name="Andrzejewski T.M."/>
            <person name="Davidsen T.M."/>
            <person name="Wayne K.J."/>
            <person name="Tettelin H."/>
            <person name="Glass J.I."/>
            <person name="Rusch D."/>
            <person name="Podicherti R."/>
            <person name="Tsui H.-C.T."/>
            <person name="Winkler M.E."/>
        </authorList>
    </citation>
    <scope>NUCLEOTIDE SEQUENCE</scope>
</reference>
<evidence type="ECO:0000256" key="1">
    <source>
        <dbReference type="ARBA" id="ARBA00010406"/>
    </source>
</evidence>
<proteinExistence type="inferred from homology"/>
<dbReference type="InterPro" id="IPR039718">
    <property type="entry name" value="Rrm1"/>
</dbReference>
<dbReference type="GO" id="GO:0009263">
    <property type="term" value="P:deoxyribonucleotide biosynthetic process"/>
    <property type="evidence" value="ECO:0007669"/>
    <property type="project" value="TreeGrafter"/>
</dbReference>
<protein>
    <recommendedName>
        <fullName evidence="2">Ribonucleotide reductase large subunit C-terminal domain-containing protein</fullName>
    </recommendedName>
</protein>
<name>A0A383DAS4_9ZZZZ</name>
<feature type="domain" description="Ribonucleotide reductase large subunit C-terminal" evidence="2">
    <location>
        <begin position="1"/>
        <end position="107"/>
    </location>
</feature>
<dbReference type="PANTHER" id="PTHR11573">
    <property type="entry name" value="RIBONUCLEOSIDE-DIPHOSPHATE REDUCTASE LARGE CHAIN"/>
    <property type="match status" value="1"/>
</dbReference>
<gene>
    <name evidence="3" type="ORF">METZ01_LOCUS494446</name>
</gene>
<dbReference type="Gene3D" id="3.20.70.20">
    <property type="match status" value="1"/>
</dbReference>
<dbReference type="PANTHER" id="PTHR11573:SF6">
    <property type="entry name" value="RIBONUCLEOSIDE-DIPHOSPHATE REDUCTASE LARGE SUBUNIT"/>
    <property type="match status" value="1"/>
</dbReference>
<dbReference type="GO" id="GO:0004748">
    <property type="term" value="F:ribonucleoside-diphosphate reductase activity, thioredoxin disulfide as acceptor"/>
    <property type="evidence" value="ECO:0007669"/>
    <property type="project" value="TreeGrafter"/>
</dbReference>
<accession>A0A383DAS4</accession>
<evidence type="ECO:0000313" key="3">
    <source>
        <dbReference type="EMBL" id="SVE41592.1"/>
    </source>
</evidence>
<dbReference type="Pfam" id="PF02867">
    <property type="entry name" value="Ribonuc_red_lgC"/>
    <property type="match status" value="1"/>
</dbReference>
<evidence type="ECO:0000259" key="2">
    <source>
        <dbReference type="Pfam" id="PF02867"/>
    </source>
</evidence>
<dbReference type="GO" id="GO:0005524">
    <property type="term" value="F:ATP binding"/>
    <property type="evidence" value="ECO:0007669"/>
    <property type="project" value="TreeGrafter"/>
</dbReference>
<organism evidence="3">
    <name type="scientific">marine metagenome</name>
    <dbReference type="NCBI Taxonomy" id="408172"/>
    <lineage>
        <taxon>unclassified sequences</taxon>
        <taxon>metagenomes</taxon>
        <taxon>ecological metagenomes</taxon>
    </lineage>
</organism>
<dbReference type="SUPFAM" id="SSF51998">
    <property type="entry name" value="PFL-like glycyl radical enzymes"/>
    <property type="match status" value="1"/>
</dbReference>
<dbReference type="AlphaFoldDB" id="A0A383DAS4"/>
<dbReference type="InterPro" id="IPR000788">
    <property type="entry name" value="RNR_lg_C"/>
</dbReference>
<sequence length="148" mass="17196">GEFLLVNRHLVKELSKRNLWNKEMRDNIILENGSVQKIHNFPEDLKEIYKTVWETSQRTVIDMAAERAPFIDQTQSMNLWLSNPTFGKVNSMHMYAWKKGLKTGMYYLRSRSAVDAVKVTVSSEKMAKENFLNNNQEDDSEECLTCSA</sequence>
<feature type="non-terminal residue" evidence="3">
    <location>
        <position position="1"/>
    </location>
</feature>